<dbReference type="GO" id="GO:0016787">
    <property type="term" value="F:hydrolase activity"/>
    <property type="evidence" value="ECO:0007669"/>
    <property type="project" value="UniProtKB-KW"/>
</dbReference>
<proteinExistence type="inferred from homology"/>
<reference evidence="7 8" key="1">
    <citation type="journal article" date="2011" name="BMC Genomics">
        <title>Comparative genome analysis and genome-guided physiological analysis of Roseobacter litoralis.</title>
        <authorList>
            <person name="Kalhoefer D."/>
            <person name="Thole S."/>
            <person name="Voget S."/>
            <person name="Lehmann R."/>
            <person name="Liesegang H."/>
            <person name="Wollher A."/>
            <person name="Daniel R."/>
            <person name="Simon M."/>
            <person name="Brinkhoff T."/>
        </authorList>
    </citation>
    <scope>NUCLEOTIDE SEQUENCE [LARGE SCALE GENOMIC DNA]</scope>
    <source>
        <strain evidence="8">ATCC 49566 / DSM 6996 / JCM 21268 / NBRC 15278 / OCh 149</strain>
    </source>
</reference>
<evidence type="ECO:0000256" key="3">
    <source>
        <dbReference type="ARBA" id="ARBA00022723"/>
    </source>
</evidence>
<protein>
    <submittedName>
        <fullName evidence="7">Metallo-beta-lactamase superfamily protein</fullName>
    </submittedName>
</protein>
<dbReference type="Gene3D" id="3.60.15.10">
    <property type="entry name" value="Ribonuclease Z/Hydroxyacylglutathione hydrolase-like"/>
    <property type="match status" value="1"/>
</dbReference>
<dbReference type="SUPFAM" id="SSF56281">
    <property type="entry name" value="Metallo-hydrolase/oxidoreductase"/>
    <property type="match status" value="1"/>
</dbReference>
<keyword evidence="5" id="KW-0862">Zinc</keyword>
<evidence type="ECO:0000259" key="6">
    <source>
        <dbReference type="SMART" id="SM00849"/>
    </source>
</evidence>
<dbReference type="AlphaFoldDB" id="F7ZK55"/>
<dbReference type="SMART" id="SM00849">
    <property type="entry name" value="Lactamase_B"/>
    <property type="match status" value="1"/>
</dbReference>
<dbReference type="InterPro" id="IPR051013">
    <property type="entry name" value="MBL_superfamily_lactonases"/>
</dbReference>
<accession>F7ZK55</accession>
<keyword evidence="8" id="KW-1185">Reference proteome</keyword>
<keyword evidence="4" id="KW-0378">Hydrolase</keyword>
<name>F7ZK55_ROSLO</name>
<evidence type="ECO:0000256" key="5">
    <source>
        <dbReference type="ARBA" id="ARBA00022833"/>
    </source>
</evidence>
<keyword evidence="3" id="KW-0479">Metal-binding</keyword>
<dbReference type="PANTHER" id="PTHR42978">
    <property type="entry name" value="QUORUM-QUENCHING LACTONASE YTNP-RELATED-RELATED"/>
    <property type="match status" value="1"/>
</dbReference>
<evidence type="ECO:0000256" key="2">
    <source>
        <dbReference type="ARBA" id="ARBA00007749"/>
    </source>
</evidence>
<dbReference type="Pfam" id="PF00753">
    <property type="entry name" value="Lactamase_B"/>
    <property type="match status" value="1"/>
</dbReference>
<organism evidence="7 8">
    <name type="scientific">Roseobacter litoralis (strain ATCC 49566 / DSM 6996 / JCM 21268 / NBRC 15278 / OCh 149)</name>
    <dbReference type="NCBI Taxonomy" id="391595"/>
    <lineage>
        <taxon>Bacteria</taxon>
        <taxon>Pseudomonadati</taxon>
        <taxon>Pseudomonadota</taxon>
        <taxon>Alphaproteobacteria</taxon>
        <taxon>Rhodobacterales</taxon>
        <taxon>Roseobacteraceae</taxon>
        <taxon>Roseobacter</taxon>
    </lineage>
</organism>
<evidence type="ECO:0000256" key="1">
    <source>
        <dbReference type="ARBA" id="ARBA00001947"/>
    </source>
</evidence>
<sequence>MSTWEVHAIKYADRNSRTRRDSFIFDDNHDAPHPMDYFIWLLRRGNEVILVDTGYDQPEAQNRDRPIRMDPVAALRPLGILPEQIDHVIVTHLHYDHAGGLHLFPNAKLHMQAAEMAYATGPCMCHDTLRMPFTADHICEAVKRLYAGKVIFYEGDAEVADGVSVHCIGGHSRGLQAVRVRTQAGWLVLASDAAHYYENVFARKPFPIVVDLQNMLDGFATLERLASSPDLIIPGHDPLVAALFPQGAAAHIRRLDQGPTSPVPR</sequence>
<dbReference type="InterPro" id="IPR036866">
    <property type="entry name" value="RibonucZ/Hydroxyglut_hydro"/>
</dbReference>
<dbReference type="CDD" id="cd07729">
    <property type="entry name" value="AHL_lactonase_MBL-fold"/>
    <property type="match status" value="1"/>
</dbReference>
<dbReference type="PANTHER" id="PTHR42978:SF7">
    <property type="entry name" value="METALLO-HYDROLASE RV2300C-RELATED"/>
    <property type="match status" value="1"/>
</dbReference>
<dbReference type="STRING" id="391595.RLO149_c006500"/>
<comment type="cofactor">
    <cofactor evidence="1">
        <name>Zn(2+)</name>
        <dbReference type="ChEBI" id="CHEBI:29105"/>
    </cofactor>
</comment>
<dbReference type="GO" id="GO:0046872">
    <property type="term" value="F:metal ion binding"/>
    <property type="evidence" value="ECO:0007669"/>
    <property type="project" value="UniProtKB-KW"/>
</dbReference>
<gene>
    <name evidence="7" type="ordered locus">RLO149_c006500</name>
</gene>
<evidence type="ECO:0000313" key="7">
    <source>
        <dbReference type="EMBL" id="AEI92678.1"/>
    </source>
</evidence>
<dbReference type="HOGENOM" id="CLU_030571_3_3_5"/>
<dbReference type="eggNOG" id="COG0491">
    <property type="taxonomic scope" value="Bacteria"/>
</dbReference>
<dbReference type="Proteomes" id="UP000001353">
    <property type="component" value="Chromosome"/>
</dbReference>
<comment type="similarity">
    <text evidence="2">Belongs to the metallo-beta-lactamase superfamily.</text>
</comment>
<dbReference type="InterPro" id="IPR001279">
    <property type="entry name" value="Metallo-B-lactamas"/>
</dbReference>
<evidence type="ECO:0000256" key="4">
    <source>
        <dbReference type="ARBA" id="ARBA00022801"/>
    </source>
</evidence>
<dbReference type="OrthoDB" id="9773738at2"/>
<dbReference type="RefSeq" id="WP_013960619.1">
    <property type="nucleotide sequence ID" value="NC_015730.1"/>
</dbReference>
<feature type="domain" description="Metallo-beta-lactamase" evidence="6">
    <location>
        <begin position="36"/>
        <end position="236"/>
    </location>
</feature>
<dbReference type="EMBL" id="CP002623">
    <property type="protein sequence ID" value="AEI92678.1"/>
    <property type="molecule type" value="Genomic_DNA"/>
</dbReference>
<evidence type="ECO:0000313" key="8">
    <source>
        <dbReference type="Proteomes" id="UP000001353"/>
    </source>
</evidence>
<dbReference type="KEGG" id="rli:RLO149_c006500"/>